<dbReference type="SUPFAM" id="SSF52540">
    <property type="entry name" value="P-loop containing nucleoside triphosphate hydrolases"/>
    <property type="match status" value="1"/>
</dbReference>
<dbReference type="Pfam" id="PF18741">
    <property type="entry name" value="MTES_1575"/>
    <property type="match status" value="1"/>
</dbReference>
<organism evidence="4 5">
    <name type="scientific">Heyndrickxia vini</name>
    <dbReference type="NCBI Taxonomy" id="1476025"/>
    <lineage>
        <taxon>Bacteria</taxon>
        <taxon>Bacillati</taxon>
        <taxon>Bacillota</taxon>
        <taxon>Bacilli</taxon>
        <taxon>Bacillales</taxon>
        <taxon>Bacillaceae</taxon>
        <taxon>Heyndrickxia</taxon>
    </lineage>
</organism>
<accession>A0ABX7E011</accession>
<protein>
    <submittedName>
        <fullName evidence="4">DUF4011 domain-containing protein</fullName>
    </submittedName>
</protein>
<dbReference type="PANTHER" id="PTHR10887">
    <property type="entry name" value="DNA2/NAM7 HELICASE FAMILY"/>
    <property type="match status" value="1"/>
</dbReference>
<keyword evidence="5" id="KW-1185">Reference proteome</keyword>
<dbReference type="InterPro" id="IPR025103">
    <property type="entry name" value="DUF4011"/>
</dbReference>
<dbReference type="PANTHER" id="PTHR10887:SF530">
    <property type="entry name" value="SUPERFAMILY I DNA HELICASES"/>
    <property type="match status" value="1"/>
</dbReference>
<evidence type="ECO:0000259" key="3">
    <source>
        <dbReference type="Pfam" id="PF18741"/>
    </source>
</evidence>
<dbReference type="Pfam" id="PF13086">
    <property type="entry name" value="AAA_11"/>
    <property type="match status" value="2"/>
</dbReference>
<feature type="domain" description="DNA2/NAM7 helicase-like C-terminal" evidence="2">
    <location>
        <begin position="898"/>
        <end position="1085"/>
    </location>
</feature>
<evidence type="ECO:0000313" key="4">
    <source>
        <dbReference type="EMBL" id="QQZ07687.1"/>
    </source>
</evidence>
<dbReference type="Proteomes" id="UP000595691">
    <property type="component" value="Chromosome"/>
</dbReference>
<evidence type="ECO:0000313" key="5">
    <source>
        <dbReference type="Proteomes" id="UP000595691"/>
    </source>
</evidence>
<feature type="domain" description="DNA2/NAM7 helicase helicase" evidence="1">
    <location>
        <begin position="304"/>
        <end position="425"/>
    </location>
</feature>
<dbReference type="InterPro" id="IPR047187">
    <property type="entry name" value="SF1_C_Upf1"/>
</dbReference>
<dbReference type="Gene3D" id="3.40.50.300">
    <property type="entry name" value="P-loop containing nucleotide triphosphate hydrolases"/>
    <property type="match status" value="3"/>
</dbReference>
<dbReference type="CDD" id="cd18808">
    <property type="entry name" value="SF1_C_Upf1"/>
    <property type="match status" value="1"/>
</dbReference>
<name>A0ABX7E011_9BACI</name>
<reference evidence="4 5" key="1">
    <citation type="submission" date="2020-11" db="EMBL/GenBank/DDBJ databases">
        <title>Taxonomic evaluation of the Bacillus sporothermodurans group of bacteria based on whole genome sequences.</title>
        <authorList>
            <person name="Fiedler G."/>
            <person name="Herbstmann A.-D."/>
            <person name="Doll E."/>
            <person name="Wenning M."/>
            <person name="Brinks E."/>
            <person name="Kabisch J."/>
            <person name="Breitenwieser F."/>
            <person name="Lappann M."/>
            <person name="Boehnlein C."/>
            <person name="Franz C."/>
        </authorList>
    </citation>
    <scope>NUCLEOTIDE SEQUENCE [LARGE SCALE GENOMIC DNA]</scope>
    <source>
        <strain evidence="4 5">JCM 19841</strain>
    </source>
</reference>
<dbReference type="SUPFAM" id="SSF52980">
    <property type="entry name" value="Restriction endonuclease-like"/>
    <property type="match status" value="1"/>
</dbReference>
<dbReference type="InterPro" id="IPR045055">
    <property type="entry name" value="DNA2/NAM7-like"/>
</dbReference>
<dbReference type="InterPro" id="IPR041679">
    <property type="entry name" value="DNA2/NAM7-like_C"/>
</dbReference>
<evidence type="ECO:0000259" key="1">
    <source>
        <dbReference type="Pfam" id="PF13086"/>
    </source>
</evidence>
<dbReference type="EMBL" id="CP065425">
    <property type="protein sequence ID" value="QQZ07687.1"/>
    <property type="molecule type" value="Genomic_DNA"/>
</dbReference>
<dbReference type="InterPro" id="IPR041677">
    <property type="entry name" value="DNA2/NAM7_AAA_11"/>
</dbReference>
<dbReference type="InterPro" id="IPR027417">
    <property type="entry name" value="P-loop_NTPase"/>
</dbReference>
<gene>
    <name evidence="4" type="ORF">I5776_11320</name>
</gene>
<dbReference type="Pfam" id="PF13195">
    <property type="entry name" value="DUF4011"/>
    <property type="match status" value="1"/>
</dbReference>
<dbReference type="InterPro" id="IPR049468">
    <property type="entry name" value="Restrct_endonuc-II-like_dom"/>
</dbReference>
<dbReference type="Gene3D" id="3.40.960.10">
    <property type="entry name" value="VSR Endonuclease"/>
    <property type="match status" value="1"/>
</dbReference>
<proteinExistence type="predicted"/>
<dbReference type="RefSeq" id="WP_202776522.1">
    <property type="nucleotide sequence ID" value="NZ_CP065425.1"/>
</dbReference>
<dbReference type="Pfam" id="PF13087">
    <property type="entry name" value="AAA_12"/>
    <property type="match status" value="1"/>
</dbReference>
<feature type="domain" description="DNA2/NAM7 helicase helicase" evidence="1">
    <location>
        <begin position="815"/>
        <end position="865"/>
    </location>
</feature>
<dbReference type="InterPro" id="IPR011335">
    <property type="entry name" value="Restrct_endonuc-II-like"/>
</dbReference>
<evidence type="ECO:0000259" key="2">
    <source>
        <dbReference type="Pfam" id="PF13087"/>
    </source>
</evidence>
<feature type="domain" description="Restriction endonuclease type II-like" evidence="3">
    <location>
        <begin position="1148"/>
        <end position="1244"/>
    </location>
</feature>
<sequence>MKEKLIHMRDKLNDISRRNRSIRLLKLYNKWSFDLTDLDKLDEKKVSVDKEVKIGTSSKIVEEIIKQSNREITLLKPTLNNEDSMVLSRKLTDLSRNIKAIEEETGIHDFYLGYPFLSGTFSDNTFFQAPFFLYPVKLEKSNINTQKWVLKVEDEGEPQINRTLFLAFQKINNITFTEDFFGKLAELSSNVNFDAWLTVLREFDINVSFTPKGITKLKEYRKEDIPEVVNLTLLENAIIGNFPQGGSSLVKDYDSLIELSIDSDLALVGELIDPKDREIDTENDNHVVDSETENPDILNLLQADGSQEEILNEARSEKGIVVHGPPGTGKSQVIVNLITDALNQEKKILVVSQKRAALDVIYQRLDGLGLSNHIALVHDEKNDRKKLYTKIGSDLEQNRVTNEEAIDHLKSTSKKLSTQEELLNNIAHALYEYQDFGYRLYDLYGYATPVDDKTQIIDVSKVLPHLNKELLADILERVYTYAEWFEQFGDEKYALKDRKSFANLEIKDKLEAVELLNNLIQKAKYAVEYLNSLDYEKITPAYTWLVQNKLDKVYLDLDDENKRTMQGLRLWLWTTFSGKSIIEELIEGEKFKGTKSTEWIKIKKSLIIMHKLGKETKMMAEEIDKLKRYISDAKIEEFKNRISEGDIPLSDLDKIVEYIHQDFEELQQMDRYWDNSSDLEKEVIIELQKKTPQTDSTLSEFWTDLLRNSTYVHWIDLTEKKYPQVQKVSTNEFARIRGSFAKLIDEKRDIAAQYLKYSLSKNVEKVQTSHPKRMRELKHQVGKKSRVWSLRKMINEFAEDGLEDILPVWLVSPEIVSSIFPLRDGLFDLVIFDEASQCTVESGIPSIYRAKQVVIAGDEKQLPPFNMFQSSFSNDEDEDEQYDIDESISLLNLAKRRFPEKILQWHYRSKYEELINFSNHAFYNGYVQIAPNVVPFKNPPALQWKKVDNGRWINQSNEVEAIEVVSTLKDILIEQPGKTVGIITFNAKQQTKILDIIEKATGTDEELAAAYHQMMSRDLDERIFVRNIENVQGDERDIILFSIGYAKNEEGKIYNRFGMLNQKGGENRLNVAITRAKEGIVIVSSIEPEELNVAGTAQIGPKLLKSYLKYARAVSKSQSDQIEAVIKEINENVNTQVQSMELHFDSPFEEQVYTQLRNLGYEVTTQVGMSGYRIDLAIVHPNDASRYILGIECDGAMYHSSSNAKERDVYRQRFLENRGWIIERIWSRNWWKNPAVEIERIDQKVKELMKIQEVREKIVQ</sequence>